<feature type="region of interest" description="Disordered" evidence="1">
    <location>
        <begin position="91"/>
        <end position="114"/>
    </location>
</feature>
<proteinExistence type="predicted"/>
<name>G0NSD6_CAEBE</name>
<keyword evidence="3" id="KW-1185">Reference proteome</keyword>
<feature type="compositionally biased region" description="Acidic residues" evidence="1">
    <location>
        <begin position="1"/>
        <end position="10"/>
    </location>
</feature>
<reference evidence="3" key="1">
    <citation type="submission" date="2011-07" db="EMBL/GenBank/DDBJ databases">
        <authorList>
            <consortium name="Caenorhabditis brenneri Sequencing and Analysis Consortium"/>
            <person name="Wilson R.K."/>
        </authorList>
    </citation>
    <scope>NUCLEOTIDE SEQUENCE [LARGE SCALE GENOMIC DNA]</scope>
    <source>
        <strain evidence="3">PB2801</strain>
    </source>
</reference>
<feature type="region of interest" description="Disordered" evidence="1">
    <location>
        <begin position="1"/>
        <end position="35"/>
    </location>
</feature>
<dbReference type="eggNOG" id="ENOG502TKE8">
    <property type="taxonomic scope" value="Eukaryota"/>
</dbReference>
<evidence type="ECO:0000256" key="1">
    <source>
        <dbReference type="SAM" id="MobiDB-lite"/>
    </source>
</evidence>
<evidence type="ECO:0000313" key="3">
    <source>
        <dbReference type="Proteomes" id="UP000008068"/>
    </source>
</evidence>
<dbReference type="EMBL" id="GL379937">
    <property type="protein sequence ID" value="EGT36719.1"/>
    <property type="molecule type" value="Genomic_DNA"/>
</dbReference>
<evidence type="ECO:0000313" key="2">
    <source>
        <dbReference type="EMBL" id="EGT36719.1"/>
    </source>
</evidence>
<organism evidence="3">
    <name type="scientific">Caenorhabditis brenneri</name>
    <name type="common">Nematode worm</name>
    <dbReference type="NCBI Taxonomy" id="135651"/>
    <lineage>
        <taxon>Eukaryota</taxon>
        <taxon>Metazoa</taxon>
        <taxon>Ecdysozoa</taxon>
        <taxon>Nematoda</taxon>
        <taxon>Chromadorea</taxon>
        <taxon>Rhabditida</taxon>
        <taxon>Rhabditina</taxon>
        <taxon>Rhabditomorpha</taxon>
        <taxon>Rhabditoidea</taxon>
        <taxon>Rhabditidae</taxon>
        <taxon>Peloderinae</taxon>
        <taxon>Caenorhabditis</taxon>
    </lineage>
</organism>
<dbReference type="HOGENOM" id="CLU_477549_0_0_1"/>
<dbReference type="AlphaFoldDB" id="G0NSD6"/>
<protein>
    <submittedName>
        <fullName evidence="2">Uncharacterized protein</fullName>
    </submittedName>
</protein>
<gene>
    <name evidence="2" type="ORF">CAEBREN_05108</name>
</gene>
<accession>G0NSD6</accession>
<sequence>MGVAQSEEDVREASSRPVPNKMDQVKRGSPSKNMGIIEAQCGVETVPEIPTGRMKDFESFYHRPPPTWIPPEPRSQELTKEQRALIQSMIKTPSVEQTEPASGEQKASTSGSTISSPLMHEFDILKETIQELKDILENMEEPMRQLKNEGFWQVQLFTTCEFYSIQSKPELLHLHFNVSFGFQEPATKVQEKLNTLLCVSERLQNFSDPFLEETAKKYLDNVFKIKSLSDKLVLTLSRKEAARSVDCYKVIVEGTGWLQQKLDEFLEALLELNVDHKGPEQVNTKTDETPCVYRQQSLGNYKPFGNNAFDLCESLEWKKNKNIVKFEEDRVKPLETVDLNALMEKKTFYHSPRPSSSTDSKDFSFQNSDPLVFQQILSKFCEDTIKIGKTYFKNLKFDSNDGSRAMALRHFMKVESDILNFQMRTAAVALNCDDVKDFENEFFPIIPFELNEKTIIRHQENMKEMMEKIRVELGILEKRFKKKTTIKPLMDENLNRLAFYILSMYNSNQELKVAGEIKEVLNKSYAFSTLTWMFRLLFSMETQETLPETSRTNFEECIESTKNRFDIMNLD</sequence>
<dbReference type="OrthoDB" id="5884197at2759"/>
<dbReference type="InParanoid" id="G0NSD6"/>
<dbReference type="Proteomes" id="UP000008068">
    <property type="component" value="Unassembled WGS sequence"/>
</dbReference>